<reference evidence="1" key="1">
    <citation type="submission" date="2023-08" db="EMBL/GenBank/DDBJ databases">
        <title>Increased levels of nutrients transform a symbiont into a lethal pathobiont.</title>
        <authorList>
            <person name="Lachnit T."/>
            <person name="Ulrich L."/>
            <person name="Willmer F.M."/>
            <person name="Hasenbein T."/>
            <person name="Steiner L.X."/>
            <person name="Wolters M."/>
            <person name="Herbst E.M."/>
            <person name="Deines P."/>
        </authorList>
    </citation>
    <scope>NUCLEOTIDE SEQUENCE</scope>
    <source>
        <strain evidence="1">T3</strain>
    </source>
</reference>
<evidence type="ECO:0008006" key="2">
    <source>
        <dbReference type="Google" id="ProtNLM"/>
    </source>
</evidence>
<accession>A0AAU7XWA0</accession>
<dbReference type="AlphaFoldDB" id="A0AAU7XWA0"/>
<name>A0AAU7XWA0_9PSED</name>
<evidence type="ECO:0000313" key="1">
    <source>
        <dbReference type="EMBL" id="XBY61958.1"/>
    </source>
</evidence>
<sequence length="107" mass="11935">MFTAIKEIYEAFPDHAVAITPRSDGKWLLTLSKGGVQELSREFEGEAAFSQRRIRCLIREVAEEMLLVACVDAMSKQRNLGELHGFIGSPLQLGNAARGMERRGLSR</sequence>
<dbReference type="EMBL" id="CP158373">
    <property type="protein sequence ID" value="XBY61958.1"/>
    <property type="molecule type" value="Genomic_DNA"/>
</dbReference>
<gene>
    <name evidence="1" type="ORF">ABS648_18550</name>
</gene>
<proteinExistence type="predicted"/>
<dbReference type="RefSeq" id="WP_350446404.1">
    <property type="nucleotide sequence ID" value="NZ_CP158373.1"/>
</dbReference>
<protein>
    <recommendedName>
        <fullName evidence="2">DUF3509 domain-containing protein</fullName>
    </recommendedName>
</protein>
<organism evidence="1">
    <name type="scientific">Pseudomonas solani</name>
    <dbReference type="NCBI Taxonomy" id="2731552"/>
    <lineage>
        <taxon>Bacteria</taxon>
        <taxon>Pseudomonadati</taxon>
        <taxon>Pseudomonadota</taxon>
        <taxon>Gammaproteobacteria</taxon>
        <taxon>Pseudomonadales</taxon>
        <taxon>Pseudomonadaceae</taxon>
        <taxon>Pseudomonas</taxon>
    </lineage>
</organism>